<dbReference type="WBParaSite" id="PDA_v2.g7655.t1">
    <property type="protein sequence ID" value="PDA_v2.g7655.t1"/>
    <property type="gene ID" value="PDA_v2.g7655"/>
</dbReference>
<protein>
    <submittedName>
        <fullName evidence="2">Uncharacterized protein</fullName>
    </submittedName>
</protein>
<evidence type="ECO:0000313" key="2">
    <source>
        <dbReference type="WBParaSite" id="PDA_v2.g7655.t1"/>
    </source>
</evidence>
<sequence>MSAKFMFIIFKKHYLAFAQLRILNILSLNFQHSKTSPATLVAIIFCFKVFGPEVAEIYLFQHFKRIKNLIGNYKPPGEFIDSPRKQDTTKLGDSLFEALFEYAKSP</sequence>
<accession>A0A914R7U0</accession>
<name>A0A914R7U0_9BILA</name>
<reference evidence="2" key="1">
    <citation type="submission" date="2022-11" db="UniProtKB">
        <authorList>
            <consortium name="WormBaseParasite"/>
        </authorList>
    </citation>
    <scope>IDENTIFICATION</scope>
</reference>
<dbReference type="AlphaFoldDB" id="A0A914R7U0"/>
<organism evidence="1 2">
    <name type="scientific">Panagrolaimus davidi</name>
    <dbReference type="NCBI Taxonomy" id="227884"/>
    <lineage>
        <taxon>Eukaryota</taxon>
        <taxon>Metazoa</taxon>
        <taxon>Ecdysozoa</taxon>
        <taxon>Nematoda</taxon>
        <taxon>Chromadorea</taxon>
        <taxon>Rhabditida</taxon>
        <taxon>Tylenchina</taxon>
        <taxon>Panagrolaimomorpha</taxon>
        <taxon>Panagrolaimoidea</taxon>
        <taxon>Panagrolaimidae</taxon>
        <taxon>Panagrolaimus</taxon>
    </lineage>
</organism>
<evidence type="ECO:0000313" key="1">
    <source>
        <dbReference type="Proteomes" id="UP000887578"/>
    </source>
</evidence>
<keyword evidence="1" id="KW-1185">Reference proteome</keyword>
<proteinExistence type="predicted"/>
<dbReference type="Proteomes" id="UP000887578">
    <property type="component" value="Unplaced"/>
</dbReference>